<dbReference type="InterPro" id="IPR036412">
    <property type="entry name" value="HAD-like_sf"/>
</dbReference>
<name>A0A9X1DGD4_9SPHN</name>
<dbReference type="SFLD" id="SFLDS00003">
    <property type="entry name" value="Haloacid_Dehalogenase"/>
    <property type="match status" value="1"/>
</dbReference>
<dbReference type="SUPFAM" id="SSF56784">
    <property type="entry name" value="HAD-like"/>
    <property type="match status" value="1"/>
</dbReference>
<dbReference type="Proteomes" id="UP001138757">
    <property type="component" value="Unassembled WGS sequence"/>
</dbReference>
<proteinExistence type="predicted"/>
<dbReference type="EMBL" id="JAHGAW010000017">
    <property type="protein sequence ID" value="MBT2189368.1"/>
    <property type="molecule type" value="Genomic_DNA"/>
</dbReference>
<accession>A0A9X1DGD4</accession>
<keyword evidence="1" id="KW-0378">Hydrolase</keyword>
<dbReference type="PANTHER" id="PTHR43611:SF3">
    <property type="entry name" value="FLAVIN MONONUCLEOTIDE HYDROLASE 1, CHLOROPLATIC"/>
    <property type="match status" value="1"/>
</dbReference>
<gene>
    <name evidence="1" type="ORF">KK488_20650</name>
</gene>
<dbReference type="InterPro" id="IPR006439">
    <property type="entry name" value="HAD-SF_hydro_IA"/>
</dbReference>
<dbReference type="AlphaFoldDB" id="A0A9X1DGD4"/>
<evidence type="ECO:0000313" key="2">
    <source>
        <dbReference type="Proteomes" id="UP001138757"/>
    </source>
</evidence>
<comment type="caution">
    <text evidence="1">The sequence shown here is derived from an EMBL/GenBank/DDBJ whole genome shotgun (WGS) entry which is preliminary data.</text>
</comment>
<organism evidence="1 2">
    <name type="scientific">Sphingobium nicotianae</name>
    <dbReference type="NCBI Taxonomy" id="2782607"/>
    <lineage>
        <taxon>Bacteria</taxon>
        <taxon>Pseudomonadati</taxon>
        <taxon>Pseudomonadota</taxon>
        <taxon>Alphaproteobacteria</taxon>
        <taxon>Sphingomonadales</taxon>
        <taxon>Sphingomonadaceae</taxon>
        <taxon>Sphingobium</taxon>
    </lineage>
</organism>
<reference evidence="1" key="1">
    <citation type="submission" date="2021-05" db="EMBL/GenBank/DDBJ databases">
        <title>Genome of Sphingobium sp. strain.</title>
        <authorList>
            <person name="Fan R."/>
        </authorList>
    </citation>
    <scope>NUCLEOTIDE SEQUENCE</scope>
    <source>
        <strain evidence="1">H33</strain>
    </source>
</reference>
<dbReference type="InterPro" id="IPR023214">
    <property type="entry name" value="HAD_sf"/>
</dbReference>
<dbReference type="Pfam" id="PF00702">
    <property type="entry name" value="Hydrolase"/>
    <property type="match status" value="1"/>
</dbReference>
<dbReference type="NCBIfam" id="TIGR01509">
    <property type="entry name" value="HAD-SF-IA-v3"/>
    <property type="match status" value="1"/>
</dbReference>
<evidence type="ECO:0000313" key="1">
    <source>
        <dbReference type="EMBL" id="MBT2189368.1"/>
    </source>
</evidence>
<dbReference type="Gene3D" id="3.40.50.1000">
    <property type="entry name" value="HAD superfamily/HAD-like"/>
    <property type="match status" value="1"/>
</dbReference>
<protein>
    <submittedName>
        <fullName evidence="1">HAD-IA family hydrolase</fullName>
    </submittedName>
</protein>
<dbReference type="GO" id="GO:0016787">
    <property type="term" value="F:hydrolase activity"/>
    <property type="evidence" value="ECO:0007669"/>
    <property type="project" value="UniProtKB-KW"/>
</dbReference>
<dbReference type="SFLD" id="SFLDG01129">
    <property type="entry name" value="C1.5:_HAD__Beta-PGM__Phosphata"/>
    <property type="match status" value="1"/>
</dbReference>
<keyword evidence="2" id="KW-1185">Reference proteome</keyword>
<sequence length="204" mass="22653">MLDVDGVLIIHPAIRGWAVNLERDLGLSVSRLQEAFFTPHWDDIIHGRARLRDRLAPVLAEIAPALRCDDFIDYWFANDAHLNQPLLEEVAQVRAQGVPVHLATVQEHERARYLWEMLDLRARFDGLHYAADLGATKPHPDFYARIEARTGFAPSEIFFADDKQVNIDAARARGWHAAHWAGHGTLAGLLAAAGGEGNQVGACP</sequence>
<dbReference type="PANTHER" id="PTHR43611">
    <property type="entry name" value="ALPHA-D-GLUCOSE 1-PHOSPHATE PHOSPHATASE"/>
    <property type="match status" value="1"/>
</dbReference>